<proteinExistence type="predicted"/>
<reference evidence="1" key="1">
    <citation type="journal article" date="2020" name="Fungal Divers.">
        <title>Resolving the Mortierellaceae phylogeny through synthesis of multi-gene phylogenetics and phylogenomics.</title>
        <authorList>
            <person name="Vandepol N."/>
            <person name="Liber J."/>
            <person name="Desiro A."/>
            <person name="Na H."/>
            <person name="Kennedy M."/>
            <person name="Barry K."/>
            <person name="Grigoriev I.V."/>
            <person name="Miller A.N."/>
            <person name="O'Donnell K."/>
            <person name="Stajich J.E."/>
            <person name="Bonito G."/>
        </authorList>
    </citation>
    <scope>NUCLEOTIDE SEQUENCE</scope>
    <source>
        <strain evidence="1">NRRL 2769</strain>
    </source>
</reference>
<dbReference type="SUPFAM" id="SSF52047">
    <property type="entry name" value="RNI-like"/>
    <property type="match status" value="1"/>
</dbReference>
<dbReference type="OrthoDB" id="2322866at2759"/>
<evidence type="ECO:0000313" key="2">
    <source>
        <dbReference type="Proteomes" id="UP000703661"/>
    </source>
</evidence>
<dbReference type="Gene3D" id="3.80.10.10">
    <property type="entry name" value="Ribonuclease Inhibitor"/>
    <property type="match status" value="1"/>
</dbReference>
<organism evidence="1 2">
    <name type="scientific">Entomortierella chlamydospora</name>
    <dbReference type="NCBI Taxonomy" id="101097"/>
    <lineage>
        <taxon>Eukaryota</taxon>
        <taxon>Fungi</taxon>
        <taxon>Fungi incertae sedis</taxon>
        <taxon>Mucoromycota</taxon>
        <taxon>Mortierellomycotina</taxon>
        <taxon>Mortierellomycetes</taxon>
        <taxon>Mortierellales</taxon>
        <taxon>Mortierellaceae</taxon>
        <taxon>Entomortierella</taxon>
    </lineage>
</organism>
<sequence length="542" mass="61883">MFHDPMLHETFMTLFPSVPNCYMSNVVWYPSMVAVRNRIELAMMDRVIPQVTSLTVSMPIHVPRIKLSLMANLRRLEVIGTNYCLLPAQDLEWRTPQNGGVSTLSFGQAMNRLDRMLMFIWDHQRLFGTLRELKIENKTVLTAEQPSRLIELVEAMGDRLEVLDVQFWPEAVFYLDRIPTGQLRCLLLHTNKEPAPIFEENGSMSGFLSRCPRLQELSMYTGEKELLKAWRQELWTQGTSNSSTLSTSASTFHQSTMNFGQMDRPYSGTFDMAKMKRINIVGLAQNVIAITNDATSLFASSLEVLIARSWFSGKLTTIPLSWSGLTLSRLTDLDLEGEIAWTFEYASLLSCPRLCRIRLAFTGPMPSRSFKKQPAIDNLLRVFNLKDLELVGNWETLFNRGWPVVIKKLLHLERLDLTGCEGISADHVYNIVRDSINHSAQQRSSEGNDVTSSDNIFQEYMYCYCRLHWVIVSKRLEDGIKRQWDDLKRQFGCLPYRSSIPYKYSASAGSSLPVESGVVSAFEQASVKRIHFSFVVTARPSH</sequence>
<evidence type="ECO:0000313" key="1">
    <source>
        <dbReference type="EMBL" id="KAG0017679.1"/>
    </source>
</evidence>
<dbReference type="EMBL" id="JAAAID010000424">
    <property type="protein sequence ID" value="KAG0017679.1"/>
    <property type="molecule type" value="Genomic_DNA"/>
</dbReference>
<gene>
    <name evidence="1" type="ORF">BGZ80_008038</name>
</gene>
<dbReference type="InterPro" id="IPR032675">
    <property type="entry name" value="LRR_dom_sf"/>
</dbReference>
<protein>
    <submittedName>
        <fullName evidence="1">Uncharacterized protein</fullName>
    </submittedName>
</protein>
<comment type="caution">
    <text evidence="1">The sequence shown here is derived from an EMBL/GenBank/DDBJ whole genome shotgun (WGS) entry which is preliminary data.</text>
</comment>
<dbReference type="AlphaFoldDB" id="A0A9P6MXM5"/>
<keyword evidence="2" id="KW-1185">Reference proteome</keyword>
<accession>A0A9P6MXM5</accession>
<dbReference type="Proteomes" id="UP000703661">
    <property type="component" value="Unassembled WGS sequence"/>
</dbReference>
<name>A0A9P6MXM5_9FUNG</name>